<keyword evidence="1" id="KW-0732">Signal</keyword>
<feature type="signal peptide" evidence="1">
    <location>
        <begin position="1"/>
        <end position="22"/>
    </location>
</feature>
<evidence type="ECO:0000259" key="2">
    <source>
        <dbReference type="Pfam" id="PF13472"/>
    </source>
</evidence>
<organism evidence="3 4">
    <name type="scientific">Sulfitobacter aestuariivivens</name>
    <dbReference type="NCBI Taxonomy" id="2766981"/>
    <lineage>
        <taxon>Bacteria</taxon>
        <taxon>Pseudomonadati</taxon>
        <taxon>Pseudomonadota</taxon>
        <taxon>Alphaproteobacteria</taxon>
        <taxon>Rhodobacterales</taxon>
        <taxon>Roseobacteraceae</taxon>
        <taxon>Sulfitobacter</taxon>
    </lineage>
</organism>
<evidence type="ECO:0000256" key="1">
    <source>
        <dbReference type="SAM" id="SignalP"/>
    </source>
</evidence>
<dbReference type="InterPro" id="IPR036514">
    <property type="entry name" value="SGNH_hydro_sf"/>
</dbReference>
<dbReference type="EMBL" id="JACTAG010000002">
    <property type="protein sequence ID" value="MBD3664855.1"/>
    <property type="molecule type" value="Genomic_DNA"/>
</dbReference>
<sequence length="226" mass="24105">MRLFIRLIAALFLLLPPQHSEAEQPLRVLVMGDSLMTTNGSKGTAVPQLLQTTLNADVKSQATTGARFAYALPVTGALGFNIAKQWRQGSWDVVVMNGGGNDLWLGCGCGRCDRRLAKLISPSGDAGLIPSAVARARSSGAHVIYVGYLRSPGFGSPIESCKVWGDRLEMRLAIMANRSSGVTFLSLADMVPTGDRSFHAADRIHPSSKGSRAIAARIVSTIRAAR</sequence>
<keyword evidence="4" id="KW-1185">Reference proteome</keyword>
<accession>A0A927HH30</accession>
<dbReference type="SUPFAM" id="SSF52266">
    <property type="entry name" value="SGNH hydrolase"/>
    <property type="match status" value="1"/>
</dbReference>
<evidence type="ECO:0000313" key="4">
    <source>
        <dbReference type="Proteomes" id="UP000635142"/>
    </source>
</evidence>
<proteinExistence type="predicted"/>
<dbReference type="InterPro" id="IPR013830">
    <property type="entry name" value="SGNH_hydro"/>
</dbReference>
<feature type="domain" description="SGNH hydrolase-type esterase" evidence="2">
    <location>
        <begin position="31"/>
        <end position="213"/>
    </location>
</feature>
<dbReference type="CDD" id="cd00229">
    <property type="entry name" value="SGNH_hydrolase"/>
    <property type="match status" value="1"/>
</dbReference>
<dbReference type="Pfam" id="PF13472">
    <property type="entry name" value="Lipase_GDSL_2"/>
    <property type="match status" value="1"/>
</dbReference>
<dbReference type="Gene3D" id="3.40.50.1110">
    <property type="entry name" value="SGNH hydrolase"/>
    <property type="match status" value="1"/>
</dbReference>
<feature type="chain" id="PRO_5037296257" evidence="1">
    <location>
        <begin position="23"/>
        <end position="226"/>
    </location>
</feature>
<name>A0A927HH30_9RHOB</name>
<keyword evidence="3" id="KW-0378">Hydrolase</keyword>
<evidence type="ECO:0000313" key="3">
    <source>
        <dbReference type="EMBL" id="MBD3664855.1"/>
    </source>
</evidence>
<dbReference type="AlphaFoldDB" id="A0A927HH30"/>
<dbReference type="Proteomes" id="UP000635142">
    <property type="component" value="Unassembled WGS sequence"/>
</dbReference>
<dbReference type="GO" id="GO:0016788">
    <property type="term" value="F:hydrolase activity, acting on ester bonds"/>
    <property type="evidence" value="ECO:0007669"/>
    <property type="project" value="UniProtKB-ARBA"/>
</dbReference>
<protein>
    <submittedName>
        <fullName evidence="3">SGNH/GDSL hydrolase family protein</fullName>
    </submittedName>
</protein>
<reference evidence="3" key="1">
    <citation type="submission" date="2020-08" db="EMBL/GenBank/DDBJ databases">
        <title>Sulfitobacter aestuariivivens sp. nov., isolated from a tidal flat.</title>
        <authorList>
            <person name="Park S."/>
            <person name="Yoon J.-H."/>
        </authorList>
    </citation>
    <scope>NUCLEOTIDE SEQUENCE</scope>
    <source>
        <strain evidence="3">TSTF-M16</strain>
    </source>
</reference>
<gene>
    <name evidence="3" type="ORF">H9Q16_13050</name>
</gene>
<dbReference type="RefSeq" id="WP_191075866.1">
    <property type="nucleotide sequence ID" value="NZ_JACTAG010000002.1"/>
</dbReference>
<comment type="caution">
    <text evidence="3">The sequence shown here is derived from an EMBL/GenBank/DDBJ whole genome shotgun (WGS) entry which is preliminary data.</text>
</comment>